<feature type="chain" id="PRO_5037068300" evidence="1">
    <location>
        <begin position="28"/>
        <end position="278"/>
    </location>
</feature>
<evidence type="ECO:0000313" key="4">
    <source>
        <dbReference type="Proteomes" id="UP000664144"/>
    </source>
</evidence>
<dbReference type="SUPFAM" id="SSF49478">
    <property type="entry name" value="Cna protein B-type domain"/>
    <property type="match status" value="1"/>
</dbReference>
<feature type="domain" description="Secretion system C-terminal sorting" evidence="2">
    <location>
        <begin position="207"/>
        <end position="276"/>
    </location>
</feature>
<dbReference type="Proteomes" id="UP000664144">
    <property type="component" value="Unassembled WGS sequence"/>
</dbReference>
<comment type="caution">
    <text evidence="3">The sequence shown here is derived from an EMBL/GenBank/DDBJ whole genome shotgun (WGS) entry which is preliminary data.</text>
</comment>
<keyword evidence="1" id="KW-0732">Signal</keyword>
<sequence length="278" mass="28982">MQQSYFPLHSKLATAVALCLIGTAAHAQLATYSFTGAAGSEATFAPNSQPANATFSSMSRGAGITGSAGANTFAATDWSTAALDATDYFEFSVQPAIGFRLRLDSLVLDERRSGTGIRDWAIRSSLDNFATNLIAVNVPDDTDTRANRKLTLPTSFATLTAPVTFRIYGYNAEAAAGSWRVDNVRTYGLVSTTLSTASATKNAAVSIYPNPTADVVSIRINGKATNAPVSVSDLTGRKVLSGTAAADGTFSLRSLPAGSYVVSVQDGAASATYKVVKH</sequence>
<feature type="signal peptide" evidence="1">
    <location>
        <begin position="1"/>
        <end position="27"/>
    </location>
</feature>
<dbReference type="NCBIfam" id="TIGR04183">
    <property type="entry name" value="Por_Secre_tail"/>
    <property type="match status" value="1"/>
</dbReference>
<accession>A0A939F174</accession>
<proteinExistence type="predicted"/>
<reference evidence="3" key="1">
    <citation type="submission" date="2021-03" db="EMBL/GenBank/DDBJ databases">
        <authorList>
            <person name="Kim M.K."/>
        </authorList>
    </citation>
    <scope>NUCLEOTIDE SEQUENCE</scope>
    <source>
        <strain evidence="3">BT186</strain>
    </source>
</reference>
<dbReference type="Pfam" id="PF18962">
    <property type="entry name" value="Por_Secre_tail"/>
    <property type="match status" value="1"/>
</dbReference>
<evidence type="ECO:0000256" key="1">
    <source>
        <dbReference type="SAM" id="SignalP"/>
    </source>
</evidence>
<evidence type="ECO:0000259" key="2">
    <source>
        <dbReference type="Pfam" id="PF18962"/>
    </source>
</evidence>
<dbReference type="InterPro" id="IPR026444">
    <property type="entry name" value="Secre_tail"/>
</dbReference>
<dbReference type="EMBL" id="JAFLQZ010000017">
    <property type="protein sequence ID" value="MBO0360230.1"/>
    <property type="molecule type" value="Genomic_DNA"/>
</dbReference>
<gene>
    <name evidence="3" type="ORF">J0X19_19880</name>
</gene>
<protein>
    <submittedName>
        <fullName evidence="3">T9SS type A sorting domain-containing protein</fullName>
    </submittedName>
</protein>
<organism evidence="3 4">
    <name type="scientific">Hymenobacter telluris</name>
    <dbReference type="NCBI Taxonomy" id="2816474"/>
    <lineage>
        <taxon>Bacteria</taxon>
        <taxon>Pseudomonadati</taxon>
        <taxon>Bacteroidota</taxon>
        <taxon>Cytophagia</taxon>
        <taxon>Cytophagales</taxon>
        <taxon>Hymenobacteraceae</taxon>
        <taxon>Hymenobacter</taxon>
    </lineage>
</organism>
<name>A0A939F174_9BACT</name>
<evidence type="ECO:0000313" key="3">
    <source>
        <dbReference type="EMBL" id="MBO0360230.1"/>
    </source>
</evidence>
<dbReference type="AlphaFoldDB" id="A0A939F174"/>
<keyword evidence="4" id="KW-1185">Reference proteome</keyword>